<dbReference type="Proteomes" id="UP000256321">
    <property type="component" value="Unassembled WGS sequence"/>
</dbReference>
<proteinExistence type="predicted"/>
<reference evidence="2 3" key="1">
    <citation type="submission" date="2018-07" db="EMBL/GenBank/DDBJ databases">
        <title>Parabacteroides acidifaciens nov. sp., isolated from human feces.</title>
        <authorList>
            <person name="Wang Y.J."/>
        </authorList>
    </citation>
    <scope>NUCLEOTIDE SEQUENCE [LARGE SCALE GENOMIC DNA]</scope>
    <source>
        <strain evidence="2 3">426-9</strain>
    </source>
</reference>
<evidence type="ECO:0000313" key="2">
    <source>
        <dbReference type="EMBL" id="RDU50132.1"/>
    </source>
</evidence>
<dbReference type="Proteomes" id="UP000629596">
    <property type="component" value="Unassembled WGS sequence"/>
</dbReference>
<dbReference type="Pfam" id="PF08665">
    <property type="entry name" value="PglZ"/>
    <property type="match status" value="1"/>
</dbReference>
<accession>A0A3D8HHH3</accession>
<protein>
    <submittedName>
        <fullName evidence="2">PglZ domain-containing protein</fullName>
    </submittedName>
</protein>
<reference evidence="1 4" key="2">
    <citation type="submission" date="2020-08" db="EMBL/GenBank/DDBJ databases">
        <title>Genome public.</title>
        <authorList>
            <person name="Liu C."/>
            <person name="Sun Q."/>
        </authorList>
    </citation>
    <scope>NUCLEOTIDE SEQUENCE [LARGE SCALE GENOMIC DNA]</scope>
    <source>
        <strain evidence="1 4">426_9</strain>
    </source>
</reference>
<organism evidence="2 3">
    <name type="scientific">Parabacteroides acidifaciens</name>
    <dbReference type="NCBI Taxonomy" id="2290935"/>
    <lineage>
        <taxon>Bacteria</taxon>
        <taxon>Pseudomonadati</taxon>
        <taxon>Bacteroidota</taxon>
        <taxon>Bacteroidia</taxon>
        <taxon>Bacteroidales</taxon>
        <taxon>Tannerellaceae</taxon>
        <taxon>Parabacteroides</taxon>
    </lineage>
</organism>
<name>A0A3D8HHH3_9BACT</name>
<evidence type="ECO:0000313" key="4">
    <source>
        <dbReference type="Proteomes" id="UP000629596"/>
    </source>
</evidence>
<dbReference type="EMBL" id="JACRTI010000009">
    <property type="protein sequence ID" value="MBC8601237.1"/>
    <property type="molecule type" value="Genomic_DNA"/>
</dbReference>
<dbReference type="EMBL" id="QREV01000009">
    <property type="protein sequence ID" value="RDU50132.1"/>
    <property type="molecule type" value="Genomic_DNA"/>
</dbReference>
<keyword evidence="4" id="KW-1185">Reference proteome</keyword>
<comment type="caution">
    <text evidence="2">The sequence shown here is derived from an EMBL/GenBank/DDBJ whole genome shotgun (WGS) entry which is preliminary data.</text>
</comment>
<evidence type="ECO:0000313" key="1">
    <source>
        <dbReference type="EMBL" id="MBC8601237.1"/>
    </source>
</evidence>
<gene>
    <name evidence="2" type="ORF">DWU89_05945</name>
    <name evidence="1" type="ORF">H8784_05815</name>
</gene>
<dbReference type="AlphaFoldDB" id="A0A3D8HHH3"/>
<sequence>MIQNKIYSYFERNENLRVLFLFDPVDEIGAELYDLEWKPGYRYVDFDGCWFRTQYRLEHEWANDKVILRFLRQSPATTKDKQDFPLLGLLVANMEYKNDDYAAFMQHNHIDMRFSQYVQRHIAELQLEKVNKIIGAYYNQNFDINVVNRGMISVYLEASKLLDWDEILVRLLILGLSEEKNKRDSFFRKLIGNKDAQHALDHAVEDYFGVQISYNEEERVKRLVECLKYNAITQSLAIIPTDRYKSYKITNAYRLQLMNRVLECGLQHVRLSDKFLKSLTLLGKDIQESEIIKYYGAKANYFYLPDALCWPILQQLLLRINTDAESIFSYVREMSIRINRESEVLKVVHYVEKAASYYKSVKSLGSLVLNSPDLYIRKYVTEFYLVDNCYRKSLAVFNGINLADCPISEELNVFKKQLDEDYAQLTFAFNLEWMRCVEQTDGGFQSVSLKRQADFYQHEVQDYSYKLVVIVSDALRYEVAADLLEELNKDTRNVARLDANLATLPTETKYGKTVLLPHRQANFNKGKMTLDKGCAVDTLSQRSALLGQYRDNACCVDYQTVVKGSQSLNRELFKKPLVYVFHNVIDDIGHSANPTDVVEACRKAVEQLAAMVKSIHASFNVNRVLVTSDHGFLYNDILFEEKDKQRIEEENIEATSRYYLTESNESVPGIVKYPLSSVSEMKEDAVYIALPLATNRLKVPGGGYSFAHGGASLQEMIIPVITSSLKKTSLKQKVNPVLMTKNLSIVSSRLKFVLIQDEAISGEFIEREIVCGLYENEELMCLEKSIGLNCPDIDLTNRQIPVELTLNKSARGQILKLRIYDAEDLLNPLIEENVRNNTLIEQDF</sequence>
<evidence type="ECO:0000313" key="3">
    <source>
        <dbReference type="Proteomes" id="UP000256321"/>
    </source>
</evidence>